<sequence>MSILKFKSFWILGIAILFFLIYIAINSLTFLTVINGLSFVGIVYLLVGFSLFVFYGGFFNIFGTSFKRFFKSNGQRRVDELNQSEEEVYYNRKAESSSEFNPSGKPLPMWVKLLILYGAIFFIISLILSFFY</sequence>
<comment type="caution">
    <text evidence="3">The sequence shown here is derived from an EMBL/GenBank/DDBJ whole genome shotgun (WGS) entry which is preliminary data.</text>
</comment>
<feature type="domain" description="DUF3899" evidence="2">
    <location>
        <begin position="34"/>
        <end position="130"/>
    </location>
</feature>
<dbReference type="AlphaFoldDB" id="A0A8J2YL21"/>
<dbReference type="Pfam" id="PF13038">
    <property type="entry name" value="DUF3899"/>
    <property type="match status" value="1"/>
</dbReference>
<keyword evidence="1" id="KW-1133">Transmembrane helix</keyword>
<dbReference type="RefSeq" id="WP_188696705.1">
    <property type="nucleotide sequence ID" value="NZ_BMIR01000019.1"/>
</dbReference>
<feature type="transmembrane region" description="Helical" evidence="1">
    <location>
        <begin position="9"/>
        <end position="31"/>
    </location>
</feature>
<evidence type="ECO:0000256" key="1">
    <source>
        <dbReference type="SAM" id="Phobius"/>
    </source>
</evidence>
<keyword evidence="1" id="KW-0472">Membrane</keyword>
<keyword evidence="4" id="KW-1185">Reference proteome</keyword>
<protein>
    <recommendedName>
        <fullName evidence="2">DUF3899 domain-containing protein</fullName>
    </recommendedName>
</protein>
<dbReference type="InterPro" id="IPR025007">
    <property type="entry name" value="DUF3899"/>
</dbReference>
<keyword evidence="1" id="KW-0812">Transmembrane</keyword>
<name>A0A8J2YL21_9BACL</name>
<accession>A0A8J2YL21</accession>
<proteinExistence type="predicted"/>
<reference evidence="3" key="1">
    <citation type="journal article" date="2014" name="Int. J. Syst. Evol. Microbiol.">
        <title>Complete genome sequence of Corynebacterium casei LMG S-19264T (=DSM 44701T), isolated from a smear-ripened cheese.</title>
        <authorList>
            <consortium name="US DOE Joint Genome Institute (JGI-PGF)"/>
            <person name="Walter F."/>
            <person name="Albersmeier A."/>
            <person name="Kalinowski J."/>
            <person name="Ruckert C."/>
        </authorList>
    </citation>
    <scope>NUCLEOTIDE SEQUENCE</scope>
    <source>
        <strain evidence="3">CGMCC 1.15371</strain>
    </source>
</reference>
<organism evidence="3 4">
    <name type="scientific">Pullulanibacillus camelliae</name>
    <dbReference type="NCBI Taxonomy" id="1707096"/>
    <lineage>
        <taxon>Bacteria</taxon>
        <taxon>Bacillati</taxon>
        <taxon>Bacillota</taxon>
        <taxon>Bacilli</taxon>
        <taxon>Bacillales</taxon>
        <taxon>Sporolactobacillaceae</taxon>
        <taxon>Pullulanibacillus</taxon>
    </lineage>
</organism>
<feature type="transmembrane region" description="Helical" evidence="1">
    <location>
        <begin position="113"/>
        <end position="131"/>
    </location>
</feature>
<feature type="transmembrane region" description="Helical" evidence="1">
    <location>
        <begin position="37"/>
        <end position="62"/>
    </location>
</feature>
<dbReference type="Proteomes" id="UP000628775">
    <property type="component" value="Unassembled WGS sequence"/>
</dbReference>
<evidence type="ECO:0000313" key="3">
    <source>
        <dbReference type="EMBL" id="GGE51143.1"/>
    </source>
</evidence>
<reference evidence="3" key="2">
    <citation type="submission" date="2020-09" db="EMBL/GenBank/DDBJ databases">
        <authorList>
            <person name="Sun Q."/>
            <person name="Zhou Y."/>
        </authorList>
    </citation>
    <scope>NUCLEOTIDE SEQUENCE</scope>
    <source>
        <strain evidence="3">CGMCC 1.15371</strain>
    </source>
</reference>
<evidence type="ECO:0000259" key="2">
    <source>
        <dbReference type="Pfam" id="PF13038"/>
    </source>
</evidence>
<gene>
    <name evidence="3" type="ORF">GCM10011391_32420</name>
</gene>
<evidence type="ECO:0000313" key="4">
    <source>
        <dbReference type="Proteomes" id="UP000628775"/>
    </source>
</evidence>
<dbReference type="EMBL" id="BMIR01000019">
    <property type="protein sequence ID" value="GGE51143.1"/>
    <property type="molecule type" value="Genomic_DNA"/>
</dbReference>